<sequence>MAELDFLREDDTSFYQELEGLQLASCQLKNLVEALNIVLTSRLEHTREYDMLLTINHAIMGHNEDLQDRSLRVIALLQHAADPTYVD</sequence>
<dbReference type="EMBL" id="FOSK01000019">
    <property type="protein sequence ID" value="SFL16777.1"/>
    <property type="molecule type" value="Genomic_DNA"/>
</dbReference>
<reference evidence="1 2" key="1">
    <citation type="submission" date="2016-10" db="EMBL/GenBank/DDBJ databases">
        <authorList>
            <person name="Varghese N."/>
            <person name="Submissions S."/>
        </authorList>
    </citation>
    <scope>NUCLEOTIDE SEQUENCE [LARGE SCALE GENOMIC DNA]</scope>
    <source>
        <strain evidence="1 2">DSM 16392</strain>
    </source>
</reference>
<gene>
    <name evidence="1" type="ORF">SAMN04488518_11919</name>
</gene>
<name>A0A1I4FIM6_9HYPH</name>
<protein>
    <submittedName>
        <fullName evidence="1">Uncharacterized protein</fullName>
    </submittedName>
</protein>
<accession>A0A1I4FIM6</accession>
<evidence type="ECO:0000313" key="1">
    <source>
        <dbReference type="EMBL" id="SFL16777.1"/>
    </source>
</evidence>
<organism evidence="1 2">
    <name type="scientific">Pseudovibrio ascidiaceicola</name>
    <dbReference type="NCBI Taxonomy" id="285279"/>
    <lineage>
        <taxon>Bacteria</taxon>
        <taxon>Pseudomonadati</taxon>
        <taxon>Pseudomonadota</taxon>
        <taxon>Alphaproteobacteria</taxon>
        <taxon>Hyphomicrobiales</taxon>
        <taxon>Stappiaceae</taxon>
        <taxon>Pseudovibrio</taxon>
    </lineage>
</organism>
<dbReference type="Proteomes" id="UP000199598">
    <property type="component" value="Unassembled WGS sequence"/>
</dbReference>
<proteinExistence type="predicted"/>
<dbReference type="RefSeq" id="WP_063310263.1">
    <property type="nucleotide sequence ID" value="NZ_FOSK01000019.1"/>
</dbReference>
<keyword evidence="2" id="KW-1185">Reference proteome</keyword>
<comment type="caution">
    <text evidence="1">The sequence shown here is derived from an EMBL/GenBank/DDBJ whole genome shotgun (WGS) entry which is preliminary data.</text>
</comment>
<evidence type="ECO:0000313" key="2">
    <source>
        <dbReference type="Proteomes" id="UP000199598"/>
    </source>
</evidence>